<keyword evidence="7 8" id="KW-0472">Membrane</keyword>
<dbReference type="EMBL" id="PVTZ01000022">
    <property type="protein sequence ID" value="PRZ11784.1"/>
    <property type="molecule type" value="Genomic_DNA"/>
</dbReference>
<organism evidence="12 13">
    <name type="scientific">Laceyella sediminis</name>
    <dbReference type="NCBI Taxonomy" id="573074"/>
    <lineage>
        <taxon>Bacteria</taxon>
        <taxon>Bacillati</taxon>
        <taxon>Bacillota</taxon>
        <taxon>Bacilli</taxon>
        <taxon>Bacillales</taxon>
        <taxon>Thermoactinomycetaceae</taxon>
        <taxon>Laceyella</taxon>
    </lineage>
</organism>
<evidence type="ECO:0000256" key="1">
    <source>
        <dbReference type="ARBA" id="ARBA00004651"/>
    </source>
</evidence>
<dbReference type="Pfam" id="PF00361">
    <property type="entry name" value="Proton_antipo_M"/>
    <property type="match status" value="1"/>
</dbReference>
<evidence type="ECO:0000256" key="6">
    <source>
        <dbReference type="ARBA" id="ARBA00022989"/>
    </source>
</evidence>
<evidence type="ECO:0000256" key="9">
    <source>
        <dbReference type="RuleBase" id="RU000320"/>
    </source>
</evidence>
<feature type="transmembrane region" description="Helical" evidence="8">
    <location>
        <begin position="413"/>
        <end position="434"/>
    </location>
</feature>
<dbReference type="PANTHER" id="PTHR42829">
    <property type="entry name" value="NADH-UBIQUINONE OXIDOREDUCTASE CHAIN 5"/>
    <property type="match status" value="1"/>
</dbReference>
<feature type="transmembrane region" description="Helical" evidence="8">
    <location>
        <begin position="152"/>
        <end position="178"/>
    </location>
</feature>
<dbReference type="InterPro" id="IPR046396">
    <property type="entry name" value="Transporter_DabB"/>
</dbReference>
<feature type="transmembrane region" description="Helical" evidence="8">
    <location>
        <begin position="231"/>
        <end position="252"/>
    </location>
</feature>
<comment type="similarity">
    <text evidence="2">Belongs to the CPA3 antiporters (TC 2.A.63) subunit A family.</text>
</comment>
<dbReference type="InterPro" id="IPR001516">
    <property type="entry name" value="Proton_antipo_N"/>
</dbReference>
<sequence length="511" mass="56588">MLVLLDSLPIFSAFSVSLAVCILSAFFFLHPRVPLRFIRLHVGIITFPVLISLLALITTDASTIIGPWRLDSLAWLMVLFVLTIGLVVQRYSVRYLLGDRSYRKYFALLTFTSGSASFTWLSNDLRWLVVWWGLTLLGLLLLVSVNREWKVAGIAAIFSGRLFIISWLALLAATLWFWQATGHWQLSLMMAKDSLAQVSSWERTGINLLLVLAVIIPAAQWPFQRWLLESVVAPTPVSAVMHAGLVNAGGIMLTRFAPLFSGDIAQIFLVIISGISILLGTGIILVQVDYKRQLVGSTIAQMGFMLIQCALGAYLAAIIHLVLHGLFKATLFLQAGSAVRRYERTSRPIQLSSFLWMIVGSACGLFVAIYDWLTAPEIGYQVISALILGYALFFAWTQLVAFGAGLIGRIAGLFLLGGAVMVFIMIHAAFYALLHETVDHVVQPPALVVILIMVILLSGSALGIWFTRHRSSASFAILYLWLVRLSEPQSDSVESHPDYLARSLYWGGNRR</sequence>
<name>A0ABX5EJI3_9BACL</name>
<evidence type="ECO:0000256" key="4">
    <source>
        <dbReference type="ARBA" id="ARBA00022475"/>
    </source>
</evidence>
<feature type="transmembrane region" description="Helical" evidence="8">
    <location>
        <begin position="128"/>
        <end position="145"/>
    </location>
</feature>
<keyword evidence="3 8" id="KW-0813">Transport</keyword>
<keyword evidence="4 8" id="KW-1003">Cell membrane</keyword>
<feature type="transmembrane region" description="Helical" evidence="8">
    <location>
        <begin position="12"/>
        <end position="30"/>
    </location>
</feature>
<comment type="caution">
    <text evidence="12">The sequence shown here is derived from an EMBL/GenBank/DDBJ whole genome shotgun (WGS) entry which is preliminary data.</text>
</comment>
<keyword evidence="5 8" id="KW-0812">Transmembrane</keyword>
<gene>
    <name evidence="8" type="primary">dabB</name>
    <name evidence="12" type="ORF">CLV36_1224</name>
</gene>
<dbReference type="Proteomes" id="UP000238836">
    <property type="component" value="Unassembled WGS sequence"/>
</dbReference>
<feature type="transmembrane region" description="Helical" evidence="8">
    <location>
        <begin position="72"/>
        <end position="93"/>
    </location>
</feature>
<feature type="transmembrane region" description="Helical" evidence="8">
    <location>
        <begin position="298"/>
        <end position="319"/>
    </location>
</feature>
<dbReference type="InterPro" id="IPR001750">
    <property type="entry name" value="ND/Mrp_TM"/>
</dbReference>
<feature type="domain" description="NADH-Ubiquinone oxidoreductase (complex I) chain 5 N-terminal" evidence="11">
    <location>
        <begin position="68"/>
        <end position="106"/>
    </location>
</feature>
<evidence type="ECO:0000259" key="10">
    <source>
        <dbReference type="Pfam" id="PF00361"/>
    </source>
</evidence>
<protein>
    <recommendedName>
        <fullName evidence="8">Probable inorganic carbon transporter subunit DabB</fullName>
    </recommendedName>
</protein>
<keyword evidence="6 8" id="KW-1133">Transmembrane helix</keyword>
<evidence type="ECO:0000256" key="2">
    <source>
        <dbReference type="ARBA" id="ARBA00008483"/>
    </source>
</evidence>
<feature type="transmembrane region" description="Helical" evidence="8">
    <location>
        <begin position="42"/>
        <end position="66"/>
    </location>
</feature>
<evidence type="ECO:0000256" key="8">
    <source>
        <dbReference type="HAMAP-Rule" id="MF_00862"/>
    </source>
</evidence>
<comment type="function">
    <text evidence="8">Part of an energy-coupled inorganic carbon pump.</text>
</comment>
<feature type="transmembrane region" description="Helical" evidence="8">
    <location>
        <begin position="378"/>
        <end position="401"/>
    </location>
</feature>
<evidence type="ECO:0000259" key="11">
    <source>
        <dbReference type="Pfam" id="PF00662"/>
    </source>
</evidence>
<comment type="subunit">
    <text evidence="8">Forms a complex with DabA.</text>
</comment>
<evidence type="ECO:0000256" key="5">
    <source>
        <dbReference type="ARBA" id="ARBA00022692"/>
    </source>
</evidence>
<dbReference type="InterPro" id="IPR003945">
    <property type="entry name" value="NU5C-like"/>
</dbReference>
<proteinExistence type="inferred from homology"/>
<reference evidence="12 13" key="1">
    <citation type="submission" date="2018-03" db="EMBL/GenBank/DDBJ databases">
        <title>Genomic Encyclopedia of Archaeal and Bacterial Type Strains, Phase II (KMG-II): from individual species to whole genera.</title>
        <authorList>
            <person name="Goeker M."/>
        </authorList>
    </citation>
    <scope>NUCLEOTIDE SEQUENCE [LARGE SCALE GENOMIC DNA]</scope>
    <source>
        <strain evidence="12 13">RHA1</strain>
    </source>
</reference>
<comment type="similarity">
    <text evidence="8">Belongs to the inorganic carbon transporter (TC 9.A.2) DabB family.</text>
</comment>
<feature type="transmembrane region" description="Helical" evidence="8">
    <location>
        <begin position="446"/>
        <end position="466"/>
    </location>
</feature>
<dbReference type="Pfam" id="PF00662">
    <property type="entry name" value="Proton_antipo_N"/>
    <property type="match status" value="1"/>
</dbReference>
<dbReference type="PRINTS" id="PR01434">
    <property type="entry name" value="NADHDHGNASE5"/>
</dbReference>
<dbReference type="PANTHER" id="PTHR42829:SF1">
    <property type="entry name" value="INORGANIC CARBON TRANSPORTER SUBUNIT DABB-RELATED"/>
    <property type="match status" value="1"/>
</dbReference>
<dbReference type="RefSeq" id="WP_106343359.1">
    <property type="nucleotide sequence ID" value="NZ_PVTZ01000022.1"/>
</dbReference>
<dbReference type="NCBIfam" id="NF006373">
    <property type="entry name" value="PRK08601.1"/>
    <property type="match status" value="1"/>
</dbReference>
<evidence type="ECO:0000313" key="13">
    <source>
        <dbReference type="Proteomes" id="UP000238836"/>
    </source>
</evidence>
<evidence type="ECO:0000256" key="7">
    <source>
        <dbReference type="ARBA" id="ARBA00023136"/>
    </source>
</evidence>
<feature type="transmembrane region" description="Helical" evidence="8">
    <location>
        <begin position="354"/>
        <end position="372"/>
    </location>
</feature>
<dbReference type="HAMAP" id="MF_00862">
    <property type="entry name" value="DabB"/>
    <property type="match status" value="1"/>
</dbReference>
<evidence type="ECO:0000256" key="3">
    <source>
        <dbReference type="ARBA" id="ARBA00022448"/>
    </source>
</evidence>
<feature type="transmembrane region" description="Helical" evidence="8">
    <location>
        <begin position="264"/>
        <end position="286"/>
    </location>
</feature>
<keyword evidence="13" id="KW-1185">Reference proteome</keyword>
<comment type="subcellular location">
    <subcellularLocation>
        <location evidence="1 8">Cell membrane</location>
        <topology evidence="1 8">Multi-pass membrane protein</topology>
    </subcellularLocation>
    <subcellularLocation>
        <location evidence="9">Membrane</location>
        <topology evidence="9">Multi-pass membrane protein</topology>
    </subcellularLocation>
</comment>
<feature type="transmembrane region" description="Helical" evidence="8">
    <location>
        <begin position="105"/>
        <end position="122"/>
    </location>
</feature>
<feature type="domain" description="NADH:quinone oxidoreductase/Mrp antiporter transmembrane" evidence="10">
    <location>
        <begin position="122"/>
        <end position="403"/>
    </location>
</feature>
<accession>A0ABX5EJI3</accession>
<evidence type="ECO:0000313" key="12">
    <source>
        <dbReference type="EMBL" id="PRZ11784.1"/>
    </source>
</evidence>